<dbReference type="PRINTS" id="PR00368">
    <property type="entry name" value="FADPNR"/>
</dbReference>
<dbReference type="HOGENOM" id="CLU_031864_5_4_9"/>
<dbReference type="Gene3D" id="3.50.50.60">
    <property type="entry name" value="FAD/NAD(P)-binding domain"/>
    <property type="match status" value="2"/>
</dbReference>
<keyword evidence="2" id="KW-0560">Oxidoreductase</keyword>
<sequence>METWRRNIETIIRFSWSSLMNQVYDAIIVGGGPAGLSSAIYLARAKYSVLVIEQEKIGGQITITSEVVNYPGVLEASGSSLTETMRKQAQKFGAEFKIAHVKSLNMDGNIKTIMTDQGNFQAIGVVLATGANPRKLGFKGEKEFQGRGIAYCATCDGEFFEGCELFVIGGGFAACEEAIFLTQYATEVTMIVREEDFTCAKTIADEVRSHPKIKIIFETEIIEAGGQGVLEYAVFRDNKEQTTWRYDAKNNQRFGIFVFAGYVPANDLFKNQLALNDGGYLITDKYQKTNLDGVYGAGDICEKELRQVVTAVSDGAIAATSLEKYIPQVKSQHHIVTKEVQKQEKIEHIETHNQHFINEDIRTQLQPIFNKLTKDIYLVGVGSSDSFSQELKSFIEEFSSLHERIHGEWNDNADESPHIMLYNHQKNPLGVNYHCVPGGHEFNSFVLAVYNAGSEGQVLENDILKKIHDLQSHHFQVFISLSCTMCPDVVQASQRIALENHQVQTDIYDLAHHPHYKEQYNIMSVPCMVIDGQRVVFGKKNLEDILEIIETA</sequence>
<keyword evidence="6" id="KW-1185">Reference proteome</keyword>
<dbReference type="SUPFAM" id="SSF51905">
    <property type="entry name" value="FAD/NAD(P)-binding domain"/>
    <property type="match status" value="1"/>
</dbReference>
<accession>E7G8K1</accession>
<gene>
    <name evidence="5" type="ORF">HMPREF9488_01089</name>
</gene>
<dbReference type="AlphaFoldDB" id="E7G8K1"/>
<dbReference type="EMBL" id="ADKX01000018">
    <property type="protein sequence ID" value="EFW05640.1"/>
    <property type="molecule type" value="Genomic_DNA"/>
</dbReference>
<feature type="domain" description="Thioredoxin-like fold" evidence="4">
    <location>
        <begin position="474"/>
        <end position="549"/>
    </location>
</feature>
<dbReference type="Gene3D" id="3.40.30.80">
    <property type="match status" value="1"/>
</dbReference>
<evidence type="ECO:0000256" key="2">
    <source>
        <dbReference type="ARBA" id="ARBA00023002"/>
    </source>
</evidence>
<dbReference type="PANTHER" id="PTHR48105">
    <property type="entry name" value="THIOREDOXIN REDUCTASE 1-RELATED-RELATED"/>
    <property type="match status" value="1"/>
</dbReference>
<dbReference type="SUPFAM" id="SSF52833">
    <property type="entry name" value="Thioredoxin-like"/>
    <property type="match status" value="2"/>
</dbReference>
<dbReference type="InterPro" id="IPR012336">
    <property type="entry name" value="Thioredoxin-like_fold"/>
</dbReference>
<comment type="caution">
    <text evidence="5">The sequence shown here is derived from an EMBL/GenBank/DDBJ whole genome shotgun (WGS) entry which is preliminary data.</text>
</comment>
<dbReference type="GO" id="GO:0016491">
    <property type="term" value="F:oxidoreductase activity"/>
    <property type="evidence" value="ECO:0007669"/>
    <property type="project" value="UniProtKB-KW"/>
</dbReference>
<dbReference type="PRINTS" id="PR00469">
    <property type="entry name" value="PNDRDTASEII"/>
</dbReference>
<evidence type="ECO:0000313" key="5">
    <source>
        <dbReference type="EMBL" id="EFW05640.1"/>
    </source>
</evidence>
<evidence type="ECO:0000259" key="3">
    <source>
        <dbReference type="Pfam" id="PF07992"/>
    </source>
</evidence>
<dbReference type="NCBIfam" id="TIGR03143">
    <property type="entry name" value="AhpF_homolog"/>
    <property type="match status" value="1"/>
</dbReference>
<proteinExistence type="predicted"/>
<evidence type="ECO:0000256" key="1">
    <source>
        <dbReference type="ARBA" id="ARBA00022630"/>
    </source>
</evidence>
<dbReference type="CDD" id="cd02974">
    <property type="entry name" value="AhpF_NTD_N"/>
    <property type="match status" value="1"/>
</dbReference>
<dbReference type="InterPro" id="IPR050097">
    <property type="entry name" value="Ferredoxin-NADP_redctase_2"/>
</dbReference>
<dbReference type="Proteomes" id="UP000003157">
    <property type="component" value="Unassembled WGS sequence"/>
</dbReference>
<evidence type="ECO:0000259" key="4">
    <source>
        <dbReference type="Pfam" id="PF13192"/>
    </source>
</evidence>
<dbReference type="InterPro" id="IPR036188">
    <property type="entry name" value="FAD/NAD-bd_sf"/>
</dbReference>
<keyword evidence="1" id="KW-0285">Flavoprotein</keyword>
<evidence type="ECO:0000313" key="6">
    <source>
        <dbReference type="Proteomes" id="UP000003157"/>
    </source>
</evidence>
<dbReference type="Pfam" id="PF07992">
    <property type="entry name" value="Pyr_redox_2"/>
    <property type="match status" value="1"/>
</dbReference>
<name>E7G8K1_9FIRM</name>
<dbReference type="eggNOG" id="COG0492">
    <property type="taxonomic scope" value="Bacteria"/>
</dbReference>
<organism evidence="5 6">
    <name type="scientific">Coprobacillus cateniformis</name>
    <dbReference type="NCBI Taxonomy" id="100884"/>
    <lineage>
        <taxon>Bacteria</taxon>
        <taxon>Bacillati</taxon>
        <taxon>Bacillota</taxon>
        <taxon>Erysipelotrichia</taxon>
        <taxon>Erysipelotrichales</taxon>
        <taxon>Coprobacillaceae</taxon>
        <taxon>Coprobacillus</taxon>
    </lineage>
</organism>
<reference evidence="5 6" key="1">
    <citation type="submission" date="2010-12" db="EMBL/GenBank/DDBJ databases">
        <title>The Genome Sequence of Coprobacillus sp. strain 29_1.</title>
        <authorList>
            <consortium name="The Broad Institute Genome Sequencing Platform"/>
            <person name="Earl A."/>
            <person name="Ward D."/>
            <person name="Feldgarden M."/>
            <person name="Gevers D."/>
            <person name="Daigneault M."/>
            <person name="Sibley C.D."/>
            <person name="White A."/>
            <person name="Strauss J."/>
            <person name="Allen-Vercoe E."/>
            <person name="Young S.K."/>
            <person name="Zeng Q."/>
            <person name="Gargeya S."/>
            <person name="Fitzgerald M."/>
            <person name="Haas B."/>
            <person name="Abouelleil A."/>
            <person name="Alvarado L."/>
            <person name="Arachchi H.M."/>
            <person name="Berlin A."/>
            <person name="Brown A."/>
            <person name="Chapman S.B."/>
            <person name="Chen Z."/>
            <person name="Dunbar C."/>
            <person name="Freedman E."/>
            <person name="Gearin G."/>
            <person name="Gellesch M."/>
            <person name="Goldberg J."/>
            <person name="Griggs A."/>
            <person name="Gujja S."/>
            <person name="Heilman E."/>
            <person name="Heiman D."/>
            <person name="Howarth C."/>
            <person name="Larson L."/>
            <person name="Lui A."/>
            <person name="MacDonald P.J.P."/>
            <person name="Mehta T."/>
            <person name="Montmayeur A."/>
            <person name="Murphy C."/>
            <person name="Neiman D."/>
            <person name="Pearson M."/>
            <person name="Priest M."/>
            <person name="Roberts A."/>
            <person name="Saif S."/>
            <person name="Shea T."/>
            <person name="Shenoy N."/>
            <person name="Sisk P."/>
            <person name="Stolte C."/>
            <person name="Sykes S."/>
            <person name="White J."/>
            <person name="Yandava C."/>
            <person name="Nusbaum C."/>
            <person name="Birren B."/>
        </authorList>
    </citation>
    <scope>NUCLEOTIDE SEQUENCE [LARGE SCALE GENOMIC DNA]</scope>
    <source>
        <strain evidence="5 6">29_1</strain>
    </source>
</reference>
<dbReference type="InterPro" id="IPR017561">
    <property type="entry name" value="AhpF_homologue_put"/>
</dbReference>
<dbReference type="STRING" id="100884.GCA_000269565_02935"/>
<dbReference type="InterPro" id="IPR036249">
    <property type="entry name" value="Thioredoxin-like_sf"/>
</dbReference>
<dbReference type="InterPro" id="IPR044142">
    <property type="entry name" value="AhpF_NTD_N"/>
</dbReference>
<dbReference type="InterPro" id="IPR023753">
    <property type="entry name" value="FAD/NAD-binding_dom"/>
</dbReference>
<protein>
    <submittedName>
        <fullName evidence="5">Thioredoxin reductase</fullName>
    </submittedName>
</protein>
<dbReference type="Pfam" id="PF13192">
    <property type="entry name" value="Thioredoxin_3"/>
    <property type="match status" value="1"/>
</dbReference>
<feature type="domain" description="FAD/NAD(P)-binding" evidence="3">
    <location>
        <begin position="24"/>
        <end position="315"/>
    </location>
</feature>